<evidence type="ECO:0000313" key="1">
    <source>
        <dbReference type="EMBL" id="VAX38911.1"/>
    </source>
</evidence>
<dbReference type="EMBL" id="UOGL01000275">
    <property type="protein sequence ID" value="VAX38911.1"/>
    <property type="molecule type" value="Genomic_DNA"/>
</dbReference>
<evidence type="ECO:0008006" key="2">
    <source>
        <dbReference type="Google" id="ProtNLM"/>
    </source>
</evidence>
<feature type="non-terminal residue" evidence="1">
    <location>
        <position position="104"/>
    </location>
</feature>
<reference evidence="1" key="1">
    <citation type="submission" date="2018-06" db="EMBL/GenBank/DDBJ databases">
        <authorList>
            <person name="Zhirakovskaya E."/>
        </authorList>
    </citation>
    <scope>NUCLEOTIDE SEQUENCE</scope>
</reference>
<dbReference type="SUPFAM" id="SSF56112">
    <property type="entry name" value="Protein kinase-like (PK-like)"/>
    <property type="match status" value="1"/>
</dbReference>
<dbReference type="Gene3D" id="3.30.200.20">
    <property type="entry name" value="Phosphorylase Kinase, domain 1"/>
    <property type="match status" value="1"/>
</dbReference>
<dbReference type="AlphaFoldDB" id="A0A3B1DJ06"/>
<dbReference type="InterPro" id="IPR011009">
    <property type="entry name" value="Kinase-like_dom_sf"/>
</dbReference>
<protein>
    <recommendedName>
        <fullName evidence="2">Protein kinase domain-containing protein</fullName>
    </recommendedName>
</protein>
<name>A0A3B1DJ06_9ZZZZ</name>
<organism evidence="1">
    <name type="scientific">hydrothermal vent metagenome</name>
    <dbReference type="NCBI Taxonomy" id="652676"/>
    <lineage>
        <taxon>unclassified sequences</taxon>
        <taxon>metagenomes</taxon>
        <taxon>ecological metagenomes</taxon>
    </lineage>
</organism>
<gene>
    <name evidence="1" type="ORF">MNBD_PLANCTO02-506</name>
</gene>
<proteinExistence type="predicted"/>
<accession>A0A3B1DJ06</accession>
<sequence>MIDKEKENQISDILLRWEEACEQGEEIPIDELCKDHPDLKPQVQEQIDALKQMSWMTSESESSDLDEPLPEIIADRYQVEKLLGEGGHGRVLLAWDNKLERQVA</sequence>